<dbReference type="InterPro" id="IPR017927">
    <property type="entry name" value="FAD-bd_FR_type"/>
</dbReference>
<name>A0A642VAM8_9ASCO</name>
<evidence type="ECO:0000256" key="16">
    <source>
        <dbReference type="SAM" id="MobiDB-lite"/>
    </source>
</evidence>
<feature type="region of interest" description="Disordered" evidence="16">
    <location>
        <begin position="628"/>
        <end position="647"/>
    </location>
</feature>
<evidence type="ECO:0000256" key="10">
    <source>
        <dbReference type="ARBA" id="ARBA00022989"/>
    </source>
</evidence>
<keyword evidence="4" id="KW-0813">Transport</keyword>
<keyword evidence="12" id="KW-0406">Ion transport</keyword>
<evidence type="ECO:0000256" key="13">
    <source>
        <dbReference type="ARBA" id="ARBA00023136"/>
    </source>
</evidence>
<dbReference type="InterPro" id="IPR013112">
    <property type="entry name" value="FAD-bd_8"/>
</dbReference>
<evidence type="ECO:0000256" key="14">
    <source>
        <dbReference type="ARBA" id="ARBA00023180"/>
    </source>
</evidence>
<evidence type="ECO:0000256" key="11">
    <source>
        <dbReference type="ARBA" id="ARBA00023002"/>
    </source>
</evidence>
<evidence type="ECO:0000256" key="6">
    <source>
        <dbReference type="ARBA" id="ARBA00022630"/>
    </source>
</evidence>
<comment type="similarity">
    <text evidence="2">Belongs to the ferric reductase (FRE) family.</text>
</comment>
<evidence type="ECO:0000313" key="19">
    <source>
        <dbReference type="EMBL" id="KAA8916881.1"/>
    </source>
</evidence>
<organism evidence="19 20">
    <name type="scientific">Trichomonascus ciferrii</name>
    <dbReference type="NCBI Taxonomy" id="44093"/>
    <lineage>
        <taxon>Eukaryota</taxon>
        <taxon>Fungi</taxon>
        <taxon>Dikarya</taxon>
        <taxon>Ascomycota</taxon>
        <taxon>Saccharomycotina</taxon>
        <taxon>Dipodascomycetes</taxon>
        <taxon>Dipodascales</taxon>
        <taxon>Trichomonascaceae</taxon>
        <taxon>Trichomonascus</taxon>
        <taxon>Trichomonascus ciferrii complex</taxon>
    </lineage>
</organism>
<keyword evidence="7 17" id="KW-0812">Transmembrane</keyword>
<dbReference type="GO" id="GO:0015677">
    <property type="term" value="P:copper ion import"/>
    <property type="evidence" value="ECO:0007669"/>
    <property type="project" value="TreeGrafter"/>
</dbReference>
<dbReference type="Pfam" id="PF08022">
    <property type="entry name" value="FAD_binding_8"/>
    <property type="match status" value="1"/>
</dbReference>
<dbReference type="SUPFAM" id="SSF63380">
    <property type="entry name" value="Riboflavin synthase domain-like"/>
    <property type="match status" value="1"/>
</dbReference>
<dbReference type="EMBL" id="SWFS01000078">
    <property type="protein sequence ID" value="KAA8916881.1"/>
    <property type="molecule type" value="Genomic_DNA"/>
</dbReference>
<keyword evidence="13 17" id="KW-0472">Membrane</keyword>
<dbReference type="Pfam" id="PF08030">
    <property type="entry name" value="NAD_binding_6"/>
    <property type="match status" value="1"/>
</dbReference>
<evidence type="ECO:0000256" key="4">
    <source>
        <dbReference type="ARBA" id="ARBA00022448"/>
    </source>
</evidence>
<keyword evidence="20" id="KW-1185">Reference proteome</keyword>
<evidence type="ECO:0000256" key="8">
    <source>
        <dbReference type="ARBA" id="ARBA00022827"/>
    </source>
</evidence>
<dbReference type="GO" id="GO:0006826">
    <property type="term" value="P:iron ion transport"/>
    <property type="evidence" value="ECO:0007669"/>
    <property type="project" value="TreeGrafter"/>
</dbReference>
<evidence type="ECO:0000256" key="15">
    <source>
        <dbReference type="ARBA" id="ARBA00048483"/>
    </source>
</evidence>
<keyword evidence="11" id="KW-0560">Oxidoreductase</keyword>
<evidence type="ECO:0000256" key="17">
    <source>
        <dbReference type="SAM" id="Phobius"/>
    </source>
</evidence>
<evidence type="ECO:0000256" key="2">
    <source>
        <dbReference type="ARBA" id="ARBA00006278"/>
    </source>
</evidence>
<dbReference type="Gene3D" id="2.40.30.10">
    <property type="entry name" value="Translation factors"/>
    <property type="match status" value="1"/>
</dbReference>
<gene>
    <name evidence="19" type="ORF">TRICI_001000</name>
</gene>
<sequence>MFYTALTIVADYETLTQTRAEAWDHFSENVCKDTSKLEVDQNYKDAIEYLKTTKLSKGPPDIMTSTNVTGPVRVHPEDFHDTYRSVHNYLEQKDISVWQGSFLVGWWLLIMLVASISKGIRYMAVRFSNRRVTMDKPGELTRAWQKYIAIPACFGFRHMCKISFLGMSFMVPTRGETVAIGIYFGLNLIFLLTPYTFLQHDILYPTHWQEMLRFVSDRSGIIGVIQLPLVTLFALRNNFLIWMTGWNYSSFNTYHRAVSRVMYCQFIVHSVTKHVFSAGYGSSLVKYFYPLPYYRWGVAAMFLMAIMIGSGTFRAKFYELFLRLHVLCAIGAYVCTIYHLNGLGYKQTVYFAYALWSMDWIIRFSRIVFLNVSLFLAPAAGSARTTFAEVCTIRGDLVNLRIRTPVNWRAKPGQYVFVQIGRLRFWEAHPFSVVGPSNDGESFQLFCKSRGGMTKRFCKRLNKKGADKANPMTMSVMVEGPYGVHCPVERYDNCILVAGGVGITGVIPYVEMLAHQPHRPRVLFMWIVQFHHELHWVEQHLERIAATGRVELQLYAITDLDRNVKQDGESEQLGNDSAFSIVGDNDDDEGTITEEIVYNTQEIREQHFNDPHFQGAMGLDNNQAAYSTTVEEKNPPDDKKRRNSNVKTTELSSSGILKPYLYSSWKDAVSVGARPDLALVIEDFFRQADGSTCALGCGPPSMMDTMRQSVCRNLDLPNGRVDYFEEAYSWFKHLPQSEQLNYQKPPSRRKKRSYVTEISRYPTSAKPIQGVWGLAPENQLFVVIYSDPLKPPRLA</sequence>
<evidence type="ECO:0000259" key="18">
    <source>
        <dbReference type="PROSITE" id="PS51384"/>
    </source>
</evidence>
<dbReference type="InterPro" id="IPR039261">
    <property type="entry name" value="FNR_nucleotide-bd"/>
</dbReference>
<dbReference type="CDD" id="cd06186">
    <property type="entry name" value="NOX_Duox_like_FAD_NADP"/>
    <property type="match status" value="1"/>
</dbReference>
<dbReference type="PROSITE" id="PS51384">
    <property type="entry name" value="FAD_FR"/>
    <property type="match status" value="1"/>
</dbReference>
<evidence type="ECO:0000256" key="3">
    <source>
        <dbReference type="ARBA" id="ARBA00012668"/>
    </source>
</evidence>
<feature type="transmembrane region" description="Helical" evidence="17">
    <location>
        <begin position="219"/>
        <end position="242"/>
    </location>
</feature>
<keyword evidence="9" id="KW-0249">Electron transport</keyword>
<dbReference type="Pfam" id="PF01794">
    <property type="entry name" value="Ferric_reduct"/>
    <property type="match status" value="1"/>
</dbReference>
<dbReference type="InterPro" id="IPR017938">
    <property type="entry name" value="Riboflavin_synthase-like_b-brl"/>
</dbReference>
<dbReference type="PANTHER" id="PTHR32361:SF9">
    <property type="entry name" value="FERRIC REDUCTASE TRANSMEMBRANE COMPONENT 3-RELATED"/>
    <property type="match status" value="1"/>
</dbReference>
<feature type="domain" description="FAD-binding FR-type" evidence="18">
    <location>
        <begin position="380"/>
        <end position="488"/>
    </location>
</feature>
<evidence type="ECO:0000256" key="9">
    <source>
        <dbReference type="ARBA" id="ARBA00022982"/>
    </source>
</evidence>
<evidence type="ECO:0000256" key="5">
    <source>
        <dbReference type="ARBA" id="ARBA00022475"/>
    </source>
</evidence>
<reference evidence="19" key="1">
    <citation type="journal article" date="2019" name="G3 (Bethesda)">
        <title>Genome Assemblies of Two Rare Opportunistic Yeast Pathogens: Diutina rugosa (syn. Candida rugosa) and Trichomonascus ciferrii (syn. Candida ciferrii).</title>
        <authorList>
            <person name="Mixao V."/>
            <person name="Saus E."/>
            <person name="Hansen A.P."/>
            <person name="Lass-Florl C."/>
            <person name="Gabaldon T."/>
        </authorList>
    </citation>
    <scope>NUCLEOTIDE SEQUENCE</scope>
    <source>
        <strain evidence="19">CBS 4856</strain>
    </source>
</reference>
<comment type="catalytic activity">
    <reaction evidence="15">
        <text>2 a Fe(II)-siderophore + NADP(+) + H(+) = 2 a Fe(III)-siderophore + NADPH</text>
        <dbReference type="Rhea" id="RHEA:28795"/>
        <dbReference type="Rhea" id="RHEA-COMP:11342"/>
        <dbReference type="Rhea" id="RHEA-COMP:11344"/>
        <dbReference type="ChEBI" id="CHEBI:15378"/>
        <dbReference type="ChEBI" id="CHEBI:29033"/>
        <dbReference type="ChEBI" id="CHEBI:29034"/>
        <dbReference type="ChEBI" id="CHEBI:57783"/>
        <dbReference type="ChEBI" id="CHEBI:58349"/>
        <dbReference type="EC" id="1.16.1.9"/>
    </reaction>
</comment>
<comment type="caution">
    <text evidence="19">The sequence shown here is derived from an EMBL/GenBank/DDBJ whole genome shotgun (WGS) entry which is preliminary data.</text>
</comment>
<proteinExistence type="inferred from homology"/>
<feature type="compositionally biased region" description="Basic and acidic residues" evidence="16">
    <location>
        <begin position="630"/>
        <end position="640"/>
    </location>
</feature>
<dbReference type="GO" id="GO:0052851">
    <property type="term" value="F:ferric-chelate reductase (NADPH) activity"/>
    <property type="evidence" value="ECO:0007669"/>
    <property type="project" value="UniProtKB-EC"/>
</dbReference>
<protein>
    <recommendedName>
        <fullName evidence="3">ferric-chelate reductase (NADPH)</fullName>
        <ecNumber evidence="3">1.16.1.9</ecNumber>
    </recommendedName>
</protein>
<dbReference type="EC" id="1.16.1.9" evidence="3"/>
<dbReference type="GO" id="GO:0005886">
    <property type="term" value="C:plasma membrane"/>
    <property type="evidence" value="ECO:0007669"/>
    <property type="project" value="UniProtKB-SubCell"/>
</dbReference>
<keyword evidence="5" id="KW-1003">Cell membrane</keyword>
<dbReference type="PANTHER" id="PTHR32361">
    <property type="entry name" value="FERRIC/CUPRIC REDUCTASE TRANSMEMBRANE COMPONENT"/>
    <property type="match status" value="1"/>
</dbReference>
<feature type="transmembrane region" description="Helical" evidence="17">
    <location>
        <begin position="177"/>
        <end position="198"/>
    </location>
</feature>
<dbReference type="InterPro" id="IPR013130">
    <property type="entry name" value="Fe3_Rdtase_TM_dom"/>
</dbReference>
<feature type="transmembrane region" description="Helical" evidence="17">
    <location>
        <begin position="320"/>
        <end position="340"/>
    </location>
</feature>
<comment type="subcellular location">
    <subcellularLocation>
        <location evidence="1">Cell membrane</location>
        <topology evidence="1">Multi-pass membrane protein</topology>
    </subcellularLocation>
</comment>
<keyword evidence="8" id="KW-0274">FAD</keyword>
<dbReference type="Proteomes" id="UP000761534">
    <property type="component" value="Unassembled WGS sequence"/>
</dbReference>
<keyword evidence="6" id="KW-0285">Flavoprotein</keyword>
<dbReference type="GO" id="GO:0006879">
    <property type="term" value="P:intracellular iron ion homeostasis"/>
    <property type="evidence" value="ECO:0007669"/>
    <property type="project" value="TreeGrafter"/>
</dbReference>
<dbReference type="InterPro" id="IPR013121">
    <property type="entry name" value="Fe_red_NAD-bd_6"/>
</dbReference>
<dbReference type="SFLD" id="SFLDG01168">
    <property type="entry name" value="Ferric_reductase_subgroup_(FRE"/>
    <property type="match status" value="1"/>
</dbReference>
<feature type="transmembrane region" description="Helical" evidence="17">
    <location>
        <begin position="104"/>
        <end position="125"/>
    </location>
</feature>
<dbReference type="SFLD" id="SFLDS00052">
    <property type="entry name" value="Ferric_Reductase_Domain"/>
    <property type="match status" value="1"/>
</dbReference>
<dbReference type="InterPro" id="IPR051410">
    <property type="entry name" value="Ferric/Cupric_Reductase"/>
</dbReference>
<accession>A0A642VAM8</accession>
<keyword evidence="10 17" id="KW-1133">Transmembrane helix</keyword>
<keyword evidence="14" id="KW-0325">Glycoprotein</keyword>
<evidence type="ECO:0000256" key="1">
    <source>
        <dbReference type="ARBA" id="ARBA00004651"/>
    </source>
</evidence>
<dbReference type="AlphaFoldDB" id="A0A642VAM8"/>
<evidence type="ECO:0000256" key="12">
    <source>
        <dbReference type="ARBA" id="ARBA00023065"/>
    </source>
</evidence>
<evidence type="ECO:0000256" key="7">
    <source>
        <dbReference type="ARBA" id="ARBA00022692"/>
    </source>
</evidence>
<evidence type="ECO:0000313" key="20">
    <source>
        <dbReference type="Proteomes" id="UP000761534"/>
    </source>
</evidence>
<dbReference type="VEuPathDB" id="FungiDB:TRICI_001000"/>
<feature type="transmembrane region" description="Helical" evidence="17">
    <location>
        <begin position="293"/>
        <end position="313"/>
    </location>
</feature>
<dbReference type="OrthoDB" id="167398at2759"/>
<dbReference type="SUPFAM" id="SSF52343">
    <property type="entry name" value="Ferredoxin reductase-like, C-terminal NADP-linked domain"/>
    <property type="match status" value="1"/>
</dbReference>
<dbReference type="Gene3D" id="3.40.50.80">
    <property type="entry name" value="Nucleotide-binding domain of ferredoxin-NADP reductase (FNR) module"/>
    <property type="match status" value="1"/>
</dbReference>